<evidence type="ECO:0000313" key="5">
    <source>
        <dbReference type="Proteomes" id="UP000002640"/>
    </source>
</evidence>
<dbReference type="STRING" id="1094619.G5AIY1"/>
<dbReference type="EMBL" id="JH159180">
    <property type="protein sequence ID" value="EGZ04536.1"/>
    <property type="molecule type" value="Genomic_DNA"/>
</dbReference>
<accession>G5AIY1</accession>
<sequence length="184" mass="19668">MPSLPSVSFHDSQATTRTDAPRTQELKTMADADQAYTIQVEDPEVKGTSDIAVGKWDAPFCGCFTHLVPNCLMVTFCPCVSLSQVLSRLGMMSFGVALAITILLGLLVACTGGLGHIVFAIWIWTARSKTRGRFQIPGSCCEDYLASCCCGCCALAQIATHVKSYKPGSCAFGPQDTLPAYTRG</sequence>
<dbReference type="EMBL" id="JH159162">
    <property type="protein sequence ID" value="EGZ07580.1"/>
    <property type="molecule type" value="Genomic_DNA"/>
</dbReference>
<keyword evidence="2" id="KW-1133">Transmembrane helix</keyword>
<name>G5AIY1_PHYSP</name>
<evidence type="ECO:0000256" key="2">
    <source>
        <dbReference type="SAM" id="Phobius"/>
    </source>
</evidence>
<keyword evidence="5" id="KW-1185">Reference proteome</keyword>
<dbReference type="InParanoid" id="G5AIY1"/>
<evidence type="ECO:0000256" key="1">
    <source>
        <dbReference type="SAM" id="MobiDB-lite"/>
    </source>
</evidence>
<dbReference type="AlphaFoldDB" id="G5AIY1"/>
<dbReference type="PANTHER" id="PTHR15907">
    <property type="entry name" value="DUF614 FAMILY PROTEIN-RELATED"/>
    <property type="match status" value="1"/>
</dbReference>
<reference evidence="3" key="2">
    <citation type="submission" date="2011-09" db="EMBL/GenBank/DDBJ databases">
        <authorList>
            <consortium name="US DOE Joint Genome Institute (JGI-PGF)"/>
            <person name="Aerts A."/>
            <person name="Grimwood J."/>
            <person name="Schmutz J."/>
            <person name="Lucas S."/>
            <person name="Hammon N."/>
            <person name="Glavina del Rio T."/>
            <person name="Dalin E."/>
            <person name="Tice H."/>
            <person name="Pitluck S."/>
            <person name="Dehal P."/>
            <person name="Chapman J."/>
            <person name="Putman N.H."/>
            <person name="Salamov A.A."/>
            <person name="Terry A."/>
            <person name="Rokhsar D.S."/>
            <person name="Boore J.L."/>
            <person name="Tripathy S."/>
            <person name="Tyler B.M."/>
            <person name="Grigoriev I.V."/>
        </authorList>
    </citation>
    <scope>NUCLEOTIDE SEQUENCE</scope>
    <source>
        <strain evidence="3">P6497</strain>
    </source>
</reference>
<evidence type="ECO:0008006" key="6">
    <source>
        <dbReference type="Google" id="ProtNLM"/>
    </source>
</evidence>
<dbReference type="RefSeq" id="XP_009537146.1">
    <property type="nucleotide sequence ID" value="XM_009538851.1"/>
</dbReference>
<feature type="transmembrane region" description="Helical" evidence="2">
    <location>
        <begin position="91"/>
        <end position="124"/>
    </location>
</feature>
<evidence type="ECO:0000313" key="3">
    <source>
        <dbReference type="EMBL" id="EGZ04536.1"/>
    </source>
</evidence>
<keyword evidence="2" id="KW-0472">Membrane</keyword>
<dbReference type="KEGG" id="psoj:PHYSODRAFT_356036"/>
<dbReference type="Proteomes" id="UP000002640">
    <property type="component" value="Unassembled WGS sequence"/>
</dbReference>
<feature type="region of interest" description="Disordered" evidence="1">
    <location>
        <begin position="1"/>
        <end position="20"/>
    </location>
</feature>
<reference evidence="3 5" key="1">
    <citation type="journal article" date="2006" name="Science">
        <title>Phytophthora genome sequences uncover evolutionary origins and mechanisms of pathogenesis.</title>
        <authorList>
            <person name="Tyler B.M."/>
            <person name="Tripathy S."/>
            <person name="Zhang X."/>
            <person name="Dehal P."/>
            <person name="Jiang R.H."/>
            <person name="Aerts A."/>
            <person name="Arredondo F.D."/>
            <person name="Baxter L."/>
            <person name="Bensasson D."/>
            <person name="Beynon J.L."/>
            <person name="Chapman J."/>
            <person name="Damasceno C.M."/>
            <person name="Dorrance A.E."/>
            <person name="Dou D."/>
            <person name="Dickerman A.W."/>
            <person name="Dubchak I.L."/>
            <person name="Garbelotto M."/>
            <person name="Gijzen M."/>
            <person name="Gordon S.G."/>
            <person name="Govers F."/>
            <person name="Grunwald N.J."/>
            <person name="Huang W."/>
            <person name="Ivors K.L."/>
            <person name="Jones R.W."/>
            <person name="Kamoun S."/>
            <person name="Krampis K."/>
            <person name="Lamour K.H."/>
            <person name="Lee M.K."/>
            <person name="McDonald W.H."/>
            <person name="Medina M."/>
            <person name="Meijer H.J."/>
            <person name="Nordberg E.K."/>
            <person name="Maclean D.J."/>
            <person name="Ospina-Giraldo M.D."/>
            <person name="Morris P.F."/>
            <person name="Phuntumart V."/>
            <person name="Putnam N.H."/>
            <person name="Rash S."/>
            <person name="Rose J.K."/>
            <person name="Sakihama Y."/>
            <person name="Salamov A.A."/>
            <person name="Savidor A."/>
            <person name="Scheuring C.F."/>
            <person name="Smith B.M."/>
            <person name="Sobral B.W."/>
            <person name="Terry A."/>
            <person name="Torto-Alalibo T.A."/>
            <person name="Win J."/>
            <person name="Xu Z."/>
            <person name="Zhang H."/>
            <person name="Grigoriev I.V."/>
            <person name="Rokhsar D.S."/>
            <person name="Boore J.L."/>
        </authorList>
    </citation>
    <scope>NUCLEOTIDE SEQUENCE [LARGE SCALE GENOMIC DNA]</scope>
    <source>
        <strain evidence="3 5">P6497</strain>
    </source>
</reference>
<organism evidence="5">
    <name type="scientific">Phytophthora sojae (strain P6497)</name>
    <name type="common">Soybean stem and root rot agent</name>
    <name type="synonym">Phytophthora megasperma f. sp. glycines</name>
    <dbReference type="NCBI Taxonomy" id="1094619"/>
    <lineage>
        <taxon>Eukaryota</taxon>
        <taxon>Sar</taxon>
        <taxon>Stramenopiles</taxon>
        <taxon>Oomycota</taxon>
        <taxon>Peronosporomycetes</taxon>
        <taxon>Peronosporales</taxon>
        <taxon>Peronosporaceae</taxon>
        <taxon>Phytophthora</taxon>
    </lineage>
</organism>
<dbReference type="InterPro" id="IPR006461">
    <property type="entry name" value="PLAC_motif_containing"/>
</dbReference>
<dbReference type="KEGG" id="psoj:PHYSODRAFT_358112"/>
<dbReference type="Pfam" id="PF04749">
    <property type="entry name" value="PLAC8"/>
    <property type="match status" value="1"/>
</dbReference>
<feature type="compositionally biased region" description="Polar residues" evidence="1">
    <location>
        <begin position="1"/>
        <end position="18"/>
    </location>
</feature>
<keyword evidence="2" id="KW-0812">Transmembrane</keyword>
<dbReference type="RefSeq" id="XP_009540032.1">
    <property type="nucleotide sequence ID" value="XM_009541737.1"/>
</dbReference>
<dbReference type="GeneID" id="20649924"/>
<proteinExistence type="predicted"/>
<evidence type="ECO:0000313" key="4">
    <source>
        <dbReference type="EMBL" id="EGZ07580.1"/>
    </source>
</evidence>
<protein>
    <recommendedName>
        <fullName evidence="6">PLAC8 family protein</fullName>
    </recommendedName>
</protein>
<dbReference type="GeneID" id="20649985"/>
<gene>
    <name evidence="4" type="ORF">PHYSODRAFT_356036</name>
    <name evidence="3" type="ORF">PHYSODRAFT_358112</name>
</gene>
<dbReference type="NCBIfam" id="TIGR01571">
    <property type="entry name" value="A_thal_Cys_rich"/>
    <property type="match status" value="1"/>
</dbReference>